<proteinExistence type="predicted"/>
<dbReference type="PANTHER" id="PTHR30024:SF48">
    <property type="entry name" value="ABC TRANSPORTER SUBSTRATE-BINDING PROTEIN"/>
    <property type="match status" value="1"/>
</dbReference>
<dbReference type="Proteomes" id="UP000433050">
    <property type="component" value="Unassembled WGS sequence"/>
</dbReference>
<feature type="domain" description="SsuA/THI5-like" evidence="1">
    <location>
        <begin position="73"/>
        <end position="207"/>
    </location>
</feature>
<accession>A0A5S9NG08</accession>
<protein>
    <recommendedName>
        <fullName evidence="1">SsuA/THI5-like domain-containing protein</fullName>
    </recommendedName>
</protein>
<evidence type="ECO:0000313" key="3">
    <source>
        <dbReference type="Proteomes" id="UP000433050"/>
    </source>
</evidence>
<evidence type="ECO:0000313" key="2">
    <source>
        <dbReference type="EMBL" id="CAA0088804.1"/>
    </source>
</evidence>
<dbReference type="RefSeq" id="WP_159597981.1">
    <property type="nucleotide sequence ID" value="NZ_CACSAS010000001.1"/>
</dbReference>
<sequence>MTIPHVSAALSRRAWLAGAAALAGLPLLAALPGAVMAQGSGVADPALRLRIGTLKFGTLNWLLETIRAEGLDRREGLSVESVDLASGQATTVALQAGDVDLIVSDWLWALRRTQDGERMRFAPFSNALGAVMVAADGPVKGLADLKGRKIGVAGGALDKSWLLLRAYARAELGVDLATAAEPVFGAAPLVSEQLALGRVDAVLTFWPYAARLDARGFRRLLDVKDIIKGLGIDPAPPLVGFVWRNAVMAERGAAIAGFLRAAAAANRVLATSDAAWDRIRPLMQAADDAEFARLRDYYRAGIPGSFGEAERVSCARLYQVLAQTGGEELVGPNPGFDRALFGPVGE</sequence>
<dbReference type="PANTHER" id="PTHR30024">
    <property type="entry name" value="ALIPHATIC SULFONATES-BINDING PROTEIN-RELATED"/>
    <property type="match status" value="1"/>
</dbReference>
<dbReference type="Gene3D" id="3.40.190.10">
    <property type="entry name" value="Periplasmic binding protein-like II"/>
    <property type="match status" value="2"/>
</dbReference>
<dbReference type="Pfam" id="PF09084">
    <property type="entry name" value="NMT1"/>
    <property type="match status" value="1"/>
</dbReference>
<dbReference type="SUPFAM" id="SSF53850">
    <property type="entry name" value="Periplasmic binding protein-like II"/>
    <property type="match status" value="1"/>
</dbReference>
<evidence type="ECO:0000259" key="1">
    <source>
        <dbReference type="Pfam" id="PF09084"/>
    </source>
</evidence>
<keyword evidence="3" id="KW-1185">Reference proteome</keyword>
<dbReference type="InterPro" id="IPR015168">
    <property type="entry name" value="SsuA/THI5"/>
</dbReference>
<gene>
    <name evidence="2" type="ORF">STARVERO_00786</name>
</gene>
<organism evidence="2 3">
    <name type="scientific">Starkeya nomas</name>
    <dbReference type="NCBI Taxonomy" id="2666134"/>
    <lineage>
        <taxon>Bacteria</taxon>
        <taxon>Pseudomonadati</taxon>
        <taxon>Pseudomonadota</taxon>
        <taxon>Alphaproteobacteria</taxon>
        <taxon>Hyphomicrobiales</taxon>
        <taxon>Xanthobacteraceae</taxon>
        <taxon>Starkeya</taxon>
    </lineage>
</organism>
<dbReference type="PROSITE" id="PS51318">
    <property type="entry name" value="TAT"/>
    <property type="match status" value="1"/>
</dbReference>
<dbReference type="InterPro" id="IPR006311">
    <property type="entry name" value="TAT_signal"/>
</dbReference>
<dbReference type="EMBL" id="CACSAS010000001">
    <property type="protein sequence ID" value="CAA0088804.1"/>
    <property type="molecule type" value="Genomic_DNA"/>
</dbReference>
<dbReference type="AlphaFoldDB" id="A0A5S9NG08"/>
<name>A0A5S9NG08_9HYPH</name>
<reference evidence="2 3" key="1">
    <citation type="submission" date="2019-12" db="EMBL/GenBank/DDBJ databases">
        <authorList>
            <person name="Reyes-Prieto M."/>
        </authorList>
    </citation>
    <scope>NUCLEOTIDE SEQUENCE [LARGE SCALE GENOMIC DNA]</scope>
    <source>
        <strain evidence="2">HF14-78462</strain>
    </source>
</reference>